<evidence type="ECO:0000313" key="2">
    <source>
        <dbReference type="Proteomes" id="UP001623290"/>
    </source>
</evidence>
<accession>A0ABZ1E1G2</accession>
<gene>
    <name evidence="1" type="ORF">RPE78_12730</name>
</gene>
<keyword evidence="2" id="KW-1185">Reference proteome</keyword>
<sequence length="132" mass="14890">MAQAELFARLSRSRFRSRFHLGPRERAYCDAKGRSVIIRHAQDFIAMRLAPAYPHKDGKQTPMRGHPVFIAQHATACCCRSCLETWHHIPQGQALTPTVQQRLVAIVIAWVDREMGFAPGSADAKRQNPDSI</sequence>
<dbReference type="Proteomes" id="UP001623290">
    <property type="component" value="Chromosome"/>
</dbReference>
<reference evidence="1 2" key="1">
    <citation type="submission" date="2023-09" db="EMBL/GenBank/DDBJ databases">
        <title>Thioclava shenzhenensis sp. nov., a multidrug resistant bacteria-antagonizing species isolated from coastal seawater.</title>
        <authorList>
            <person name="Long M."/>
        </authorList>
    </citation>
    <scope>NUCLEOTIDE SEQUENCE [LARGE SCALE GENOMIC DNA]</scope>
    <source>
        <strain evidence="1 2">FTW29</strain>
    </source>
</reference>
<dbReference type="InterPro" id="IPR020378">
    <property type="entry name" value="DUF4186"/>
</dbReference>
<proteinExistence type="predicted"/>
<name>A0ABZ1E1G2_9RHOB</name>
<dbReference type="RefSeq" id="WP_406720762.1">
    <property type="nucleotide sequence ID" value="NZ_CP135443.1"/>
</dbReference>
<evidence type="ECO:0000313" key="1">
    <source>
        <dbReference type="EMBL" id="WRY33532.1"/>
    </source>
</evidence>
<dbReference type="EMBL" id="CP135443">
    <property type="protein sequence ID" value="WRY33532.1"/>
    <property type="molecule type" value="Genomic_DNA"/>
</dbReference>
<protein>
    <submittedName>
        <fullName evidence="1">DUF4186 domain-containing protein</fullName>
    </submittedName>
</protein>
<dbReference type="Pfam" id="PF13811">
    <property type="entry name" value="DUF4186"/>
    <property type="match status" value="1"/>
</dbReference>
<organism evidence="1 2">
    <name type="scientific">Thioclava litoralis</name>
    <dbReference type="NCBI Taxonomy" id="3076557"/>
    <lineage>
        <taxon>Bacteria</taxon>
        <taxon>Pseudomonadati</taxon>
        <taxon>Pseudomonadota</taxon>
        <taxon>Alphaproteobacteria</taxon>
        <taxon>Rhodobacterales</taxon>
        <taxon>Paracoccaceae</taxon>
        <taxon>Thioclava</taxon>
    </lineage>
</organism>